<organism evidence="2 3">
    <name type="scientific">Vagococcus bubulae</name>
    <dbReference type="NCBI Taxonomy" id="1977868"/>
    <lineage>
        <taxon>Bacteria</taxon>
        <taxon>Bacillati</taxon>
        <taxon>Bacillota</taxon>
        <taxon>Bacilli</taxon>
        <taxon>Lactobacillales</taxon>
        <taxon>Enterococcaceae</taxon>
        <taxon>Vagococcus</taxon>
    </lineage>
</organism>
<dbReference type="OrthoDB" id="9813051at2"/>
<name>A0A429ZKQ0_9ENTE</name>
<evidence type="ECO:0000313" key="3">
    <source>
        <dbReference type="Proteomes" id="UP000288490"/>
    </source>
</evidence>
<dbReference type="Proteomes" id="UP000288490">
    <property type="component" value="Unassembled WGS sequence"/>
</dbReference>
<dbReference type="NCBIfam" id="TIGR01906">
    <property type="entry name" value="integ_TIGR01906"/>
    <property type="match status" value="1"/>
</dbReference>
<feature type="transmembrane region" description="Helical" evidence="1">
    <location>
        <begin position="12"/>
        <end position="32"/>
    </location>
</feature>
<dbReference type="InterPro" id="IPR010178">
    <property type="entry name" value="Lit"/>
</dbReference>
<accession>A0A429ZKQ0</accession>
<protein>
    <recommendedName>
        <fullName evidence="4">TIGR01906 family membrane protein</fullName>
    </recommendedName>
</protein>
<dbReference type="AlphaFoldDB" id="A0A429ZKQ0"/>
<keyword evidence="1" id="KW-1133">Transmembrane helix</keyword>
<feature type="transmembrane region" description="Helical" evidence="1">
    <location>
        <begin position="95"/>
        <end position="115"/>
    </location>
</feature>
<evidence type="ECO:0000256" key="1">
    <source>
        <dbReference type="SAM" id="Phobius"/>
    </source>
</evidence>
<keyword evidence="1" id="KW-0812">Transmembrane</keyword>
<evidence type="ECO:0000313" key="2">
    <source>
        <dbReference type="EMBL" id="RST94258.1"/>
    </source>
</evidence>
<comment type="caution">
    <text evidence="2">The sequence shown here is derived from an EMBL/GenBank/DDBJ whole genome shotgun (WGS) entry which is preliminary data.</text>
</comment>
<proteinExistence type="predicted"/>
<evidence type="ECO:0008006" key="4">
    <source>
        <dbReference type="Google" id="ProtNLM"/>
    </source>
</evidence>
<dbReference type="EMBL" id="NGJT01000009">
    <property type="protein sequence ID" value="RST94258.1"/>
    <property type="molecule type" value="Genomic_DNA"/>
</dbReference>
<feature type="transmembrane region" description="Helical" evidence="1">
    <location>
        <begin position="127"/>
        <end position="152"/>
    </location>
</feature>
<dbReference type="RefSeq" id="WP_125957596.1">
    <property type="nucleotide sequence ID" value="NZ_JAQEJV010000010.1"/>
</dbReference>
<gene>
    <name evidence="2" type="ORF">CBF36_06375</name>
</gene>
<keyword evidence="3" id="KW-1185">Reference proteome</keyword>
<reference evidence="2 3" key="1">
    <citation type="submission" date="2017-05" db="EMBL/GenBank/DDBJ databases">
        <title>Vagococcus spp. assemblies.</title>
        <authorList>
            <person name="Gulvik C.A."/>
        </authorList>
    </citation>
    <scope>NUCLEOTIDE SEQUENCE [LARGE SCALE GENOMIC DNA]</scope>
    <source>
        <strain evidence="2 3">SS1994</strain>
    </source>
</reference>
<feature type="transmembrane region" description="Helical" evidence="1">
    <location>
        <begin position="179"/>
        <end position="200"/>
    </location>
</feature>
<sequence length="212" mass="25108">MVKSKEIVNRVVLILFLLSLAITLTINARWLYVFDIHYLGITEYTEYSKQTILSNYDDLMRYLNFFWVKILSMKDFPTSSEGAFHFVEVKRLFQLNYAILLVTLVPSVWYLYRLVKHKMVWTLNTMIQGILIGLGALAFFMIVAFDQFFVLFHEVFFNNDAWIFYPETDPIILVLPQEYFFHCFALFFVLFILFLVILLIKGKRELKKTSGA</sequence>
<keyword evidence="1" id="KW-0472">Membrane</keyword>
<dbReference type="Pfam" id="PF07314">
    <property type="entry name" value="Lit"/>
    <property type="match status" value="1"/>
</dbReference>